<evidence type="ECO:0000256" key="6">
    <source>
        <dbReference type="SAM" id="MobiDB-lite"/>
    </source>
</evidence>
<organism evidence="9 10">
    <name type="scientific">Wenzhouxiangella limi</name>
    <dbReference type="NCBI Taxonomy" id="2707351"/>
    <lineage>
        <taxon>Bacteria</taxon>
        <taxon>Pseudomonadati</taxon>
        <taxon>Pseudomonadota</taxon>
        <taxon>Gammaproteobacteria</taxon>
        <taxon>Chromatiales</taxon>
        <taxon>Wenzhouxiangellaceae</taxon>
        <taxon>Wenzhouxiangella</taxon>
    </lineage>
</organism>
<dbReference type="AlphaFoldDB" id="A0A845UTX2"/>
<evidence type="ECO:0000256" key="2">
    <source>
        <dbReference type="ARBA" id="ARBA00022475"/>
    </source>
</evidence>
<dbReference type="PANTHER" id="PTHR36115:SF10">
    <property type="entry name" value="RDD DOMAIN-CONTAINING PROTEIN"/>
    <property type="match status" value="1"/>
</dbReference>
<dbReference type="Proteomes" id="UP000484885">
    <property type="component" value="Unassembled WGS sequence"/>
</dbReference>
<comment type="subcellular location">
    <subcellularLocation>
        <location evidence="1">Cell membrane</location>
        <topology evidence="1">Multi-pass membrane protein</topology>
    </subcellularLocation>
</comment>
<proteinExistence type="predicted"/>
<dbReference type="InterPro" id="IPR051791">
    <property type="entry name" value="Pra-immunoreactive"/>
</dbReference>
<feature type="region of interest" description="Disordered" evidence="6">
    <location>
        <begin position="137"/>
        <end position="159"/>
    </location>
</feature>
<gene>
    <name evidence="9" type="ORF">G3I74_04355</name>
</gene>
<keyword evidence="3 7" id="KW-0812">Transmembrane</keyword>
<reference evidence="9 10" key="1">
    <citation type="submission" date="2020-02" db="EMBL/GenBank/DDBJ databases">
        <authorList>
            <person name="Zhang X.-Y."/>
        </authorList>
    </citation>
    <scope>NUCLEOTIDE SEQUENCE [LARGE SCALE GENOMIC DNA]</scope>
    <source>
        <strain evidence="9 10">C33</strain>
    </source>
</reference>
<feature type="transmembrane region" description="Helical" evidence="7">
    <location>
        <begin position="12"/>
        <end position="37"/>
    </location>
</feature>
<evidence type="ECO:0000313" key="9">
    <source>
        <dbReference type="EMBL" id="NDY94957.1"/>
    </source>
</evidence>
<evidence type="ECO:0000256" key="4">
    <source>
        <dbReference type="ARBA" id="ARBA00022989"/>
    </source>
</evidence>
<comment type="caution">
    <text evidence="9">The sequence shown here is derived from an EMBL/GenBank/DDBJ whole genome shotgun (WGS) entry which is preliminary data.</text>
</comment>
<evidence type="ECO:0000256" key="1">
    <source>
        <dbReference type="ARBA" id="ARBA00004651"/>
    </source>
</evidence>
<dbReference type="InterPro" id="IPR010432">
    <property type="entry name" value="RDD"/>
</dbReference>
<dbReference type="Pfam" id="PF06271">
    <property type="entry name" value="RDD"/>
    <property type="match status" value="1"/>
</dbReference>
<feature type="domain" description="RDD" evidence="8">
    <location>
        <begin position="9"/>
        <end position="128"/>
    </location>
</feature>
<name>A0A845UTX2_9GAMM</name>
<protein>
    <submittedName>
        <fullName evidence="9">RDD family protein</fullName>
    </submittedName>
</protein>
<dbReference type="GO" id="GO:0005886">
    <property type="term" value="C:plasma membrane"/>
    <property type="evidence" value="ECO:0007669"/>
    <property type="project" value="UniProtKB-SubCell"/>
</dbReference>
<evidence type="ECO:0000256" key="5">
    <source>
        <dbReference type="ARBA" id="ARBA00023136"/>
    </source>
</evidence>
<keyword evidence="5 7" id="KW-0472">Membrane</keyword>
<dbReference type="PANTHER" id="PTHR36115">
    <property type="entry name" value="PROLINE-RICH ANTIGEN HOMOLOG-RELATED"/>
    <property type="match status" value="1"/>
</dbReference>
<evidence type="ECO:0000256" key="3">
    <source>
        <dbReference type="ARBA" id="ARBA00022692"/>
    </source>
</evidence>
<evidence type="ECO:0000256" key="7">
    <source>
        <dbReference type="SAM" id="Phobius"/>
    </source>
</evidence>
<keyword evidence="10" id="KW-1185">Reference proteome</keyword>
<accession>A0A845UTX2</accession>
<feature type="transmembrane region" description="Helical" evidence="7">
    <location>
        <begin position="93"/>
        <end position="115"/>
    </location>
</feature>
<keyword evidence="2" id="KW-1003">Cell membrane</keyword>
<feature type="compositionally biased region" description="Basic and acidic residues" evidence="6">
    <location>
        <begin position="141"/>
        <end position="159"/>
    </location>
</feature>
<feature type="transmembrane region" description="Helical" evidence="7">
    <location>
        <begin position="49"/>
        <end position="68"/>
    </location>
</feature>
<evidence type="ECO:0000259" key="8">
    <source>
        <dbReference type="Pfam" id="PF06271"/>
    </source>
</evidence>
<sequence>MPAMEYCTLPRRLAAIVYDALLIIALWMAATAIVVVVRQAEVGTASLAFQLYLMIVAWLYLAVCWRAGQTLGMKAWRIRLVADSQPVLWRSTLIRFATALASWAMFGLGFAWSLFHPQRATWHDLASGTRLITLPRTRSKTTQENHAQDHDQQRRQQQR</sequence>
<keyword evidence="4 7" id="KW-1133">Transmembrane helix</keyword>
<dbReference type="EMBL" id="JAAGSC010000034">
    <property type="protein sequence ID" value="NDY94957.1"/>
    <property type="molecule type" value="Genomic_DNA"/>
</dbReference>
<dbReference type="RefSeq" id="WP_164210369.1">
    <property type="nucleotide sequence ID" value="NZ_JAAGSC010000034.1"/>
</dbReference>
<evidence type="ECO:0000313" key="10">
    <source>
        <dbReference type="Proteomes" id="UP000484885"/>
    </source>
</evidence>